<accession>A0A3P7ECV1</accession>
<protein>
    <recommendedName>
        <fullName evidence="2">Small G protein signalling modulator 1/2 Rab-binding domain-containing protein</fullName>
    </recommendedName>
</protein>
<dbReference type="Gene3D" id="2.30.29.230">
    <property type="match status" value="1"/>
</dbReference>
<evidence type="ECO:0000256" key="1">
    <source>
        <dbReference type="ARBA" id="ARBA00022468"/>
    </source>
</evidence>
<dbReference type="OMA" id="QCQNDDI"/>
<proteinExistence type="predicted"/>
<dbReference type="Proteomes" id="UP000270924">
    <property type="component" value="Unassembled WGS sequence"/>
</dbReference>
<dbReference type="GO" id="GO:0005096">
    <property type="term" value="F:GTPase activator activity"/>
    <property type="evidence" value="ECO:0007669"/>
    <property type="project" value="UniProtKB-KW"/>
</dbReference>
<evidence type="ECO:0000259" key="2">
    <source>
        <dbReference type="Pfam" id="PF12068"/>
    </source>
</evidence>
<gene>
    <name evidence="3" type="ORF">WBA_LOCUS7640</name>
</gene>
<feature type="domain" description="Small G protein signalling modulator 1/2 Rab-binding" evidence="2">
    <location>
        <begin position="14"/>
        <end position="111"/>
    </location>
</feature>
<keyword evidence="1" id="KW-0343">GTPase activation</keyword>
<name>A0A3P7ECV1_WUCBA</name>
<dbReference type="InParanoid" id="A0A3P7ECV1"/>
<dbReference type="InterPro" id="IPR021935">
    <property type="entry name" value="SGSM1/2_RBD"/>
</dbReference>
<dbReference type="AlphaFoldDB" id="A0A3P7ECV1"/>
<dbReference type="EMBL" id="UYWW01005605">
    <property type="protein sequence ID" value="VDM14254.1"/>
    <property type="molecule type" value="Genomic_DNA"/>
</dbReference>
<keyword evidence="4" id="KW-1185">Reference proteome</keyword>
<sequence>MSLNNTFIGQDGDIVYSKNNVCIHDVSKNDHKDTDDSIQHIPGYLTLQCQNDDILGVTLILQWLPNATLEKNPRSIRSVSQKNQTVVDKQTKFRNINKQSPTSENDINVEMNGDMITVTSSCHRPDLFMSSVFSKFLNSNFSKIFELY</sequence>
<reference evidence="3 4" key="1">
    <citation type="submission" date="2018-11" db="EMBL/GenBank/DDBJ databases">
        <authorList>
            <consortium name="Pathogen Informatics"/>
        </authorList>
    </citation>
    <scope>NUCLEOTIDE SEQUENCE [LARGE SCALE GENOMIC DNA]</scope>
</reference>
<dbReference type="OrthoDB" id="9602067at2759"/>
<evidence type="ECO:0000313" key="3">
    <source>
        <dbReference type="EMBL" id="VDM14254.1"/>
    </source>
</evidence>
<dbReference type="Pfam" id="PF12068">
    <property type="entry name" value="PH_RBD"/>
    <property type="match status" value="1"/>
</dbReference>
<evidence type="ECO:0000313" key="4">
    <source>
        <dbReference type="Proteomes" id="UP000270924"/>
    </source>
</evidence>
<organism evidence="3 4">
    <name type="scientific">Wuchereria bancrofti</name>
    <dbReference type="NCBI Taxonomy" id="6293"/>
    <lineage>
        <taxon>Eukaryota</taxon>
        <taxon>Metazoa</taxon>
        <taxon>Ecdysozoa</taxon>
        <taxon>Nematoda</taxon>
        <taxon>Chromadorea</taxon>
        <taxon>Rhabditida</taxon>
        <taxon>Spirurina</taxon>
        <taxon>Spiruromorpha</taxon>
        <taxon>Filarioidea</taxon>
        <taxon>Onchocercidae</taxon>
        <taxon>Wuchereria</taxon>
    </lineage>
</organism>